<keyword evidence="5" id="KW-0175">Coiled coil</keyword>
<dbReference type="EMBL" id="MH884508">
    <property type="protein sequence ID" value="AYP68359.1"/>
    <property type="molecule type" value="Genomic_DNA"/>
</dbReference>
<accession>A0A3G3BVQ8</accession>
<dbReference type="InterPro" id="IPR041122">
    <property type="entry name" value="RecJ_OB"/>
</dbReference>
<name>A0A3G3BVQ8_9CAUD</name>
<dbReference type="PANTHER" id="PTHR30255:SF2">
    <property type="entry name" value="SINGLE-STRANDED-DNA-SPECIFIC EXONUCLEASE RECJ"/>
    <property type="match status" value="1"/>
</dbReference>
<feature type="domain" description="RecJ OB" evidence="7">
    <location>
        <begin position="449"/>
        <end position="543"/>
    </location>
</feature>
<feature type="domain" description="DDH" evidence="6">
    <location>
        <begin position="68"/>
        <end position="230"/>
    </location>
</feature>
<comment type="similarity">
    <text evidence="1">Belongs to the RecJ family.</text>
</comment>
<evidence type="ECO:0000259" key="6">
    <source>
        <dbReference type="Pfam" id="PF01368"/>
    </source>
</evidence>
<dbReference type="KEGG" id="vg:77958198"/>
<gene>
    <name evidence="8" type="primary">yorK</name>
    <name evidence="8" type="ORF">vBBcoS136_00245</name>
</gene>
<evidence type="ECO:0000256" key="3">
    <source>
        <dbReference type="ARBA" id="ARBA00022801"/>
    </source>
</evidence>
<evidence type="ECO:0000313" key="8">
    <source>
        <dbReference type="EMBL" id="AYP68359.1"/>
    </source>
</evidence>
<dbReference type="PANTHER" id="PTHR30255">
    <property type="entry name" value="SINGLE-STRANDED-DNA-SPECIFIC EXONUCLEASE RECJ"/>
    <property type="match status" value="1"/>
</dbReference>
<protein>
    <submittedName>
        <fullName evidence="8">Putative SPBc2 prophage-derived single-strand DNA-specific exonuclease</fullName>
        <ecNumber evidence="8">3.1.-.-</ecNumber>
    </submittedName>
</protein>
<dbReference type="Gene3D" id="3.90.1640.30">
    <property type="match status" value="1"/>
</dbReference>
<dbReference type="Gene3D" id="3.10.310.30">
    <property type="match status" value="1"/>
</dbReference>
<dbReference type="GeneID" id="77958198"/>
<dbReference type="InterPro" id="IPR038763">
    <property type="entry name" value="DHH_sf"/>
</dbReference>
<keyword evidence="2" id="KW-0540">Nuclease</keyword>
<dbReference type="RefSeq" id="YP_010681607.1">
    <property type="nucleotide sequence ID" value="NC_071049.1"/>
</dbReference>
<evidence type="ECO:0000259" key="7">
    <source>
        <dbReference type="Pfam" id="PF17768"/>
    </source>
</evidence>
<dbReference type="Pfam" id="PF17768">
    <property type="entry name" value="RecJ_OB"/>
    <property type="match status" value="1"/>
</dbReference>
<evidence type="ECO:0000256" key="5">
    <source>
        <dbReference type="SAM" id="Coils"/>
    </source>
</evidence>
<sequence>MKWLQRKAKVTPKKHDNLIDSVAKIRGIDDISRFLNPTQDELHSPYLLKNVEKASERIIQAIRNNERIVVSYDADADGITATTIMLRWLGHYTSNIDYIYGERNDGHGITEQLKTNLNEENNAERLERARNNIAKVKEADLLILIDSSSNDTKVCENIASVGIDIIILDHHEIERPNPHVLMVNPQQEGCVYPNKSISGAGVVFKTIQVMEDELGEIDPFYFMDLVAVGMYADVMRVDVLENRFMIMHGLRNIKNTGLLRILKGAKVDLFKIDSSAIGFSIAPLLNGVARMGSIKLAIDILLEDDDNVCKKLRLQMQKLNDKRKELQKQIVENYMKKVDSSQKVLMVFDEQSSKGFNGIVAQNLSETYKRPVIVGRIHNGTVSGSFRSYNGFKFKSFLQQFGDLGFKIEALGHEGAGGIIISETLLGDLENYIEANMPSLDEREPTIVYDLEFDISEIHEHIRDMEQINLIVGNGFPKVIVKVNNITVEESQCIGKTMETVKIKTFDNLELIKFRVNEDYASELGYFDEISVVGQLQMNEFYNFGLKQKISTPQIMIEDYRVE</sequence>
<evidence type="ECO:0000256" key="1">
    <source>
        <dbReference type="ARBA" id="ARBA00005915"/>
    </source>
</evidence>
<keyword evidence="9" id="KW-1185">Reference proteome</keyword>
<reference evidence="8 9" key="1">
    <citation type="submission" date="2018-09" db="EMBL/GenBank/DDBJ databases">
        <title>Comparative Genomic Analysis of Eight Novel Haloalkaliphilic Bacteriophages from Lake Elmenteita, Kenya.</title>
        <authorList>
            <person name="Akhwale J.K."/>
        </authorList>
    </citation>
    <scope>NUCLEOTIDE SEQUENCE [LARGE SCALE GENOMIC DNA]</scope>
</reference>
<keyword evidence="4 8" id="KW-0269">Exonuclease</keyword>
<dbReference type="Proteomes" id="UP000274199">
    <property type="component" value="Segment"/>
</dbReference>
<organism evidence="8 9">
    <name type="scientific">Bacillus phage vB_BcoS-136</name>
    <dbReference type="NCBI Taxonomy" id="2419619"/>
    <lineage>
        <taxon>Viruses</taxon>
        <taxon>Duplodnaviria</taxon>
        <taxon>Heunggongvirae</taxon>
        <taxon>Uroviricota</taxon>
        <taxon>Caudoviricetes</taxon>
        <taxon>Heleneionescovirinae</taxon>
        <taxon>Kenyattavirus</taxon>
        <taxon>Kenyattavirus kv136</taxon>
    </lineage>
</organism>
<dbReference type="InterPro" id="IPR001667">
    <property type="entry name" value="DDH_dom"/>
</dbReference>
<feature type="coiled-coil region" evidence="5">
    <location>
        <begin position="302"/>
        <end position="336"/>
    </location>
</feature>
<proteinExistence type="inferred from homology"/>
<keyword evidence="3 8" id="KW-0378">Hydrolase</keyword>
<dbReference type="InterPro" id="IPR051673">
    <property type="entry name" value="SSDNA_exonuclease_RecJ"/>
</dbReference>
<evidence type="ECO:0000256" key="2">
    <source>
        <dbReference type="ARBA" id="ARBA00022722"/>
    </source>
</evidence>
<dbReference type="SUPFAM" id="SSF64182">
    <property type="entry name" value="DHH phosphoesterases"/>
    <property type="match status" value="1"/>
</dbReference>
<dbReference type="GO" id="GO:0004527">
    <property type="term" value="F:exonuclease activity"/>
    <property type="evidence" value="ECO:0007669"/>
    <property type="project" value="UniProtKB-KW"/>
</dbReference>
<feature type="coiled-coil region" evidence="5">
    <location>
        <begin position="109"/>
        <end position="139"/>
    </location>
</feature>
<dbReference type="Pfam" id="PF01368">
    <property type="entry name" value="DHH"/>
    <property type="match status" value="1"/>
</dbReference>
<evidence type="ECO:0000256" key="4">
    <source>
        <dbReference type="ARBA" id="ARBA00022839"/>
    </source>
</evidence>
<dbReference type="EC" id="3.1.-.-" evidence="8"/>
<evidence type="ECO:0000313" key="9">
    <source>
        <dbReference type="Proteomes" id="UP000274199"/>
    </source>
</evidence>